<name>A0A4V6PK11_9HYPH</name>
<dbReference type="EMBL" id="SMSI01000001">
    <property type="protein sequence ID" value="TDH37585.1"/>
    <property type="molecule type" value="Genomic_DNA"/>
</dbReference>
<reference evidence="1 2" key="1">
    <citation type="journal article" date="2013" name="Int. J. Syst. Evol. Microbiol.">
        <title>Hoeflea suaedae sp. nov., an endophytic bacterium isolated from the root of the halophyte Suaeda maritima.</title>
        <authorList>
            <person name="Chung E.J."/>
            <person name="Park J.A."/>
            <person name="Pramanik P."/>
            <person name="Bibi F."/>
            <person name="Jeon C.O."/>
            <person name="Chung Y.R."/>
        </authorList>
    </citation>
    <scope>NUCLEOTIDE SEQUENCE [LARGE SCALE GENOMIC DNA]</scope>
    <source>
        <strain evidence="1 2">YC6898</strain>
    </source>
</reference>
<dbReference type="OrthoDB" id="9801741at2"/>
<keyword evidence="2" id="KW-1185">Reference proteome</keyword>
<dbReference type="Proteomes" id="UP000295131">
    <property type="component" value="Unassembled WGS sequence"/>
</dbReference>
<comment type="caution">
    <text evidence="1">The sequence shown here is derived from an EMBL/GenBank/DDBJ whole genome shotgun (WGS) entry which is preliminary data.</text>
</comment>
<gene>
    <name evidence="1" type="ORF">E2A64_00080</name>
</gene>
<evidence type="ECO:0000313" key="1">
    <source>
        <dbReference type="EMBL" id="TDH37585.1"/>
    </source>
</evidence>
<evidence type="ECO:0000313" key="2">
    <source>
        <dbReference type="Proteomes" id="UP000295131"/>
    </source>
</evidence>
<dbReference type="RefSeq" id="WP_133282423.1">
    <property type="nucleotide sequence ID" value="NZ_SMSI01000001.1"/>
</dbReference>
<proteinExistence type="predicted"/>
<dbReference type="AlphaFoldDB" id="A0A4V6PK11"/>
<organism evidence="1 2">
    <name type="scientific">Pseudohoeflea suaedae</name>
    <dbReference type="NCBI Taxonomy" id="877384"/>
    <lineage>
        <taxon>Bacteria</taxon>
        <taxon>Pseudomonadati</taxon>
        <taxon>Pseudomonadota</taxon>
        <taxon>Alphaproteobacteria</taxon>
        <taxon>Hyphomicrobiales</taxon>
        <taxon>Rhizobiaceae</taxon>
        <taxon>Pseudohoeflea</taxon>
    </lineage>
</organism>
<sequence>MSLYHIRLEMARNKQFPDGNPARGYDIVAPLDAARHLDREAWKKAPGSATVTRFWDGERAALGLLVWHRKGGWAFDYEPGTDEDDESGFRFADHEFAPGEYVSVRDHGADELHTFVVRSVTPA</sequence>
<accession>A0A4V6PK11</accession>
<protein>
    <submittedName>
        <fullName evidence="1">Uncharacterized protein</fullName>
    </submittedName>
</protein>